<evidence type="ECO:0000313" key="3">
    <source>
        <dbReference type="Proteomes" id="UP000579812"/>
    </source>
</evidence>
<gene>
    <name evidence="2" type="ORF">G5714_007777</name>
</gene>
<proteinExistence type="predicted"/>
<dbReference type="EMBL" id="JAAMOB010000007">
    <property type="protein sequence ID" value="KAF4110746.1"/>
    <property type="molecule type" value="Genomic_DNA"/>
</dbReference>
<reference evidence="2 3" key="1">
    <citation type="submission" date="2020-04" db="EMBL/GenBank/DDBJ databases">
        <title>Chromosome-level genome assembly of a cyprinid fish Onychostoma macrolepis by integration of Nanopore Sequencing, Bionano and Hi-C technology.</title>
        <authorList>
            <person name="Wang D."/>
        </authorList>
    </citation>
    <scope>NUCLEOTIDE SEQUENCE [LARGE SCALE GENOMIC DNA]</scope>
    <source>
        <strain evidence="2">SWU-2019</strain>
        <tissue evidence="2">Muscle</tissue>
    </source>
</reference>
<dbReference type="Proteomes" id="UP000579812">
    <property type="component" value="Unassembled WGS sequence"/>
</dbReference>
<feature type="domain" description="ISXO2-like transposase" evidence="1">
    <location>
        <begin position="7"/>
        <end position="69"/>
    </location>
</feature>
<comment type="caution">
    <text evidence="2">The sequence shown here is derived from an EMBL/GenBank/DDBJ whole genome shotgun (WGS) entry which is preliminary data.</text>
</comment>
<name>A0A7J6CTV4_9TELE</name>
<dbReference type="InterPro" id="IPR024445">
    <property type="entry name" value="Tnp_ISXO2-like"/>
</dbReference>
<evidence type="ECO:0000259" key="1">
    <source>
        <dbReference type="Pfam" id="PF12762"/>
    </source>
</evidence>
<dbReference type="InterPro" id="IPR053164">
    <property type="entry name" value="IS1016-like_transposase"/>
</dbReference>
<organism evidence="2 3">
    <name type="scientific">Onychostoma macrolepis</name>
    <dbReference type="NCBI Taxonomy" id="369639"/>
    <lineage>
        <taxon>Eukaryota</taxon>
        <taxon>Metazoa</taxon>
        <taxon>Chordata</taxon>
        <taxon>Craniata</taxon>
        <taxon>Vertebrata</taxon>
        <taxon>Euteleostomi</taxon>
        <taxon>Actinopterygii</taxon>
        <taxon>Neopterygii</taxon>
        <taxon>Teleostei</taxon>
        <taxon>Ostariophysi</taxon>
        <taxon>Cypriniformes</taxon>
        <taxon>Cyprinidae</taxon>
        <taxon>Acrossocheilinae</taxon>
        <taxon>Onychostoma</taxon>
    </lineage>
</organism>
<dbReference type="AlphaFoldDB" id="A0A7J6CTV4"/>
<keyword evidence="3" id="KW-1185">Reference proteome</keyword>
<dbReference type="Pfam" id="PF12762">
    <property type="entry name" value="DDE_Tnp_IS1595"/>
    <property type="match status" value="1"/>
</dbReference>
<evidence type="ECO:0000313" key="2">
    <source>
        <dbReference type="EMBL" id="KAF4110746.1"/>
    </source>
</evidence>
<dbReference type="PANTHER" id="PTHR47163">
    <property type="entry name" value="DDE_TNP_IS1595 DOMAIN-CONTAINING PROTEIN"/>
    <property type="match status" value="1"/>
</dbReference>
<protein>
    <recommendedName>
        <fullName evidence="1">ISXO2-like transposase domain-containing protein</fullName>
    </recommendedName>
</protein>
<sequence>MDAFYLQYNRGRQSNRASWVFGMLGVKEECRRPILRVVNQRSTQHLMPILQKHVRQGSTVVSDGWRAYNCEP</sequence>
<dbReference type="PANTHER" id="PTHR47163:SF2">
    <property type="entry name" value="SI:DKEY-17M8.2"/>
    <property type="match status" value="1"/>
</dbReference>
<accession>A0A7J6CTV4</accession>